<dbReference type="Proteomes" id="UP001154282">
    <property type="component" value="Unassembled WGS sequence"/>
</dbReference>
<keyword evidence="2" id="KW-1185">Reference proteome</keyword>
<dbReference type="Gene3D" id="3.40.50.720">
    <property type="entry name" value="NAD(P)-binding Rossmann-like Domain"/>
    <property type="match status" value="1"/>
</dbReference>
<sequence length="53" mass="6027">MNGDVFKWKQLWKVLAEQFGIEKQGMEEAEGLRVGALAEMMKGKEKVWVAAVM</sequence>
<dbReference type="EMBL" id="CAMGYJ010000004">
    <property type="protein sequence ID" value="CAI0404793.1"/>
    <property type="molecule type" value="Genomic_DNA"/>
</dbReference>
<name>A0AAV0J513_9ROSI</name>
<proteinExistence type="predicted"/>
<dbReference type="PANTHER" id="PTHR32487">
    <property type="entry name" value="3-OXO-DELTA(4,5)-STEROID 5-BETA-REDUCTASE"/>
    <property type="match status" value="1"/>
</dbReference>
<dbReference type="AlphaFoldDB" id="A0AAV0J513"/>
<organism evidence="1 2">
    <name type="scientific">Linum tenue</name>
    <dbReference type="NCBI Taxonomy" id="586396"/>
    <lineage>
        <taxon>Eukaryota</taxon>
        <taxon>Viridiplantae</taxon>
        <taxon>Streptophyta</taxon>
        <taxon>Embryophyta</taxon>
        <taxon>Tracheophyta</taxon>
        <taxon>Spermatophyta</taxon>
        <taxon>Magnoliopsida</taxon>
        <taxon>eudicotyledons</taxon>
        <taxon>Gunneridae</taxon>
        <taxon>Pentapetalae</taxon>
        <taxon>rosids</taxon>
        <taxon>fabids</taxon>
        <taxon>Malpighiales</taxon>
        <taxon>Linaceae</taxon>
        <taxon>Linum</taxon>
    </lineage>
</organism>
<accession>A0AAV0J513</accession>
<evidence type="ECO:0000313" key="1">
    <source>
        <dbReference type="EMBL" id="CAI0404793.1"/>
    </source>
</evidence>
<dbReference type="PANTHER" id="PTHR32487:SF22">
    <property type="entry name" value="NAD-DEPENDENT EPIMERASE_DEHYDRATASE DOMAIN-CONTAINING PROTEIN"/>
    <property type="match status" value="1"/>
</dbReference>
<comment type="caution">
    <text evidence="1">The sequence shown here is derived from an EMBL/GenBank/DDBJ whole genome shotgun (WGS) entry which is preliminary data.</text>
</comment>
<gene>
    <name evidence="1" type="ORF">LITE_LOCUS12616</name>
</gene>
<evidence type="ECO:0000313" key="2">
    <source>
        <dbReference type="Proteomes" id="UP001154282"/>
    </source>
</evidence>
<protein>
    <submittedName>
        <fullName evidence="1">Uncharacterized protein</fullName>
    </submittedName>
</protein>
<reference evidence="1" key="1">
    <citation type="submission" date="2022-08" db="EMBL/GenBank/DDBJ databases">
        <authorList>
            <person name="Gutierrez-Valencia J."/>
        </authorList>
    </citation>
    <scope>NUCLEOTIDE SEQUENCE</scope>
</reference>